<reference evidence="2" key="1">
    <citation type="submission" date="2016-11" db="UniProtKB">
        <authorList>
            <consortium name="WormBaseParasite"/>
        </authorList>
    </citation>
    <scope>IDENTIFICATION</scope>
</reference>
<sequence length="111" mass="12664">MTKETDSIENRITNLGSIRIIEAEYSSCVMAVLPKKIRYGVRSLVVRNILEVHSDLLFTSIKSQNSAKHRKFWEIRHAVYIGRDNCIIALIILDSSQNWFPVVGVNEDSNS</sequence>
<accession>A0A1I7XKN3</accession>
<organism evidence="1 2">
    <name type="scientific">Heterorhabditis bacteriophora</name>
    <name type="common">Entomopathogenic nematode worm</name>
    <dbReference type="NCBI Taxonomy" id="37862"/>
    <lineage>
        <taxon>Eukaryota</taxon>
        <taxon>Metazoa</taxon>
        <taxon>Ecdysozoa</taxon>
        <taxon>Nematoda</taxon>
        <taxon>Chromadorea</taxon>
        <taxon>Rhabditida</taxon>
        <taxon>Rhabditina</taxon>
        <taxon>Rhabditomorpha</taxon>
        <taxon>Strongyloidea</taxon>
        <taxon>Heterorhabditidae</taxon>
        <taxon>Heterorhabditis</taxon>
    </lineage>
</organism>
<evidence type="ECO:0000313" key="2">
    <source>
        <dbReference type="WBParaSite" id="Hba_18082"/>
    </source>
</evidence>
<proteinExistence type="predicted"/>
<name>A0A1I7XKN3_HETBA</name>
<protein>
    <submittedName>
        <fullName evidence="2">Transposase_23 domain-containing protein</fullName>
    </submittedName>
</protein>
<dbReference type="Proteomes" id="UP000095283">
    <property type="component" value="Unplaced"/>
</dbReference>
<dbReference type="AlphaFoldDB" id="A0A1I7XKN3"/>
<dbReference type="WBParaSite" id="Hba_18082">
    <property type="protein sequence ID" value="Hba_18082"/>
    <property type="gene ID" value="Hba_18082"/>
</dbReference>
<keyword evidence="1" id="KW-1185">Reference proteome</keyword>
<evidence type="ECO:0000313" key="1">
    <source>
        <dbReference type="Proteomes" id="UP000095283"/>
    </source>
</evidence>